<evidence type="ECO:0000256" key="4">
    <source>
        <dbReference type="SAM" id="MobiDB-lite"/>
    </source>
</evidence>
<accession>A0A0E0B0M1</accession>
<dbReference type="Proteomes" id="UP000026961">
    <property type="component" value="Chromosome 9"/>
</dbReference>
<feature type="region of interest" description="Disordered" evidence="4">
    <location>
        <begin position="318"/>
        <end position="351"/>
    </location>
</feature>
<comment type="similarity">
    <text evidence="2">Belongs to the SKP1 family.</text>
</comment>
<comment type="pathway">
    <text evidence="1">Protein modification; protein ubiquitination.</text>
</comment>
<dbReference type="InterPro" id="IPR036296">
    <property type="entry name" value="SKP1-like_dim_sf"/>
</dbReference>
<evidence type="ECO:0000259" key="5">
    <source>
        <dbReference type="Pfam" id="PF01466"/>
    </source>
</evidence>
<evidence type="ECO:0000259" key="6">
    <source>
        <dbReference type="Pfam" id="PF03931"/>
    </source>
</evidence>
<dbReference type="SUPFAM" id="SSF81382">
    <property type="entry name" value="Skp1 dimerisation domain-like"/>
    <property type="match status" value="2"/>
</dbReference>
<dbReference type="STRING" id="40148.A0A0E0B0M1"/>
<name>A0A0E0B0M1_9ORYZ</name>
<dbReference type="InterPro" id="IPR016072">
    <property type="entry name" value="Skp1_comp_dimer"/>
</dbReference>
<evidence type="ECO:0000313" key="7">
    <source>
        <dbReference type="EnsemblPlants" id="OGLUM09G03970.1"/>
    </source>
</evidence>
<keyword evidence="3" id="KW-0833">Ubl conjugation pathway</keyword>
<dbReference type="CDD" id="cd18322">
    <property type="entry name" value="BTB_POZ_SKP1"/>
    <property type="match status" value="1"/>
</dbReference>
<evidence type="ECO:0000256" key="2">
    <source>
        <dbReference type="ARBA" id="ARBA00009993"/>
    </source>
</evidence>
<dbReference type="Gramene" id="OGLUM09G03970.1">
    <property type="protein sequence ID" value="OGLUM09G03970.1"/>
    <property type="gene ID" value="OGLUM09G03970"/>
</dbReference>
<dbReference type="SUPFAM" id="SSF54695">
    <property type="entry name" value="POZ domain"/>
    <property type="match status" value="2"/>
</dbReference>
<dbReference type="Pfam" id="PF03931">
    <property type="entry name" value="Skp1_POZ"/>
    <property type="match status" value="2"/>
</dbReference>
<dbReference type="InterPro" id="IPR001232">
    <property type="entry name" value="SKP1-like"/>
</dbReference>
<feature type="domain" description="SKP1 component dimerisation" evidence="5">
    <location>
        <begin position="112"/>
        <end position="135"/>
    </location>
</feature>
<protein>
    <recommendedName>
        <fullName evidence="9">SKP1-like protein</fullName>
    </recommendedName>
</protein>
<keyword evidence="8" id="KW-1185">Reference proteome</keyword>
<evidence type="ECO:0008006" key="9">
    <source>
        <dbReference type="Google" id="ProtNLM"/>
    </source>
</evidence>
<evidence type="ECO:0000313" key="8">
    <source>
        <dbReference type="Proteomes" id="UP000026961"/>
    </source>
</evidence>
<feature type="domain" description="SKP1 component POZ" evidence="6">
    <location>
        <begin position="11"/>
        <end position="69"/>
    </location>
</feature>
<reference evidence="7" key="2">
    <citation type="submission" date="2018-05" db="EMBL/GenBank/DDBJ databases">
        <title>OgluRS3 (Oryza glumaepatula Reference Sequence Version 3).</title>
        <authorList>
            <person name="Zhang J."/>
            <person name="Kudrna D."/>
            <person name="Lee S."/>
            <person name="Talag J."/>
            <person name="Welchert J."/>
            <person name="Wing R.A."/>
        </authorList>
    </citation>
    <scope>NUCLEOTIDE SEQUENCE [LARGE SCALE GENOMIC DNA]</scope>
</reference>
<dbReference type="SMART" id="SM00512">
    <property type="entry name" value="Skp1"/>
    <property type="match status" value="2"/>
</dbReference>
<dbReference type="InterPro" id="IPR016897">
    <property type="entry name" value="SKP1"/>
</dbReference>
<dbReference type="InterPro" id="IPR016073">
    <property type="entry name" value="Skp1_comp_POZ"/>
</dbReference>
<organism evidence="7">
    <name type="scientific">Oryza glumipatula</name>
    <dbReference type="NCBI Taxonomy" id="40148"/>
    <lineage>
        <taxon>Eukaryota</taxon>
        <taxon>Viridiplantae</taxon>
        <taxon>Streptophyta</taxon>
        <taxon>Embryophyta</taxon>
        <taxon>Tracheophyta</taxon>
        <taxon>Spermatophyta</taxon>
        <taxon>Magnoliopsida</taxon>
        <taxon>Liliopsida</taxon>
        <taxon>Poales</taxon>
        <taxon>Poaceae</taxon>
        <taxon>BOP clade</taxon>
        <taxon>Oryzoideae</taxon>
        <taxon>Oryzeae</taxon>
        <taxon>Oryzinae</taxon>
        <taxon>Oryza</taxon>
    </lineage>
</organism>
<dbReference type="InterPro" id="IPR011333">
    <property type="entry name" value="SKP1/BTB/POZ_sf"/>
</dbReference>
<dbReference type="eggNOG" id="KOG1724">
    <property type="taxonomic scope" value="Eukaryota"/>
</dbReference>
<proteinExistence type="inferred from homology"/>
<reference evidence="7" key="1">
    <citation type="submission" date="2015-04" db="UniProtKB">
        <authorList>
            <consortium name="EnsemblPlants"/>
        </authorList>
    </citation>
    <scope>IDENTIFICATION</scope>
</reference>
<dbReference type="HOGENOM" id="CLU_059252_0_1_1"/>
<dbReference type="AlphaFoldDB" id="A0A0E0B0M1"/>
<sequence>MAAAKEGSDSKILLISSDGQHFQVTEAEASMSKLVSNMIEDDCTENGVPLPNVASNVLAKVLEYCKKHAAAADEDVAVKDQELKSFDASFIDVDNTMLFNLILAANYLNVPSLLDLACQHTADLIKGKTVQEIRDTRRGINLSSPSISASSVFNRSMAAPAAPQETNAAAGEMVTLISSDGARFEVPEAAARLSQTVLDEMKKDDYNAINGIPLPNVAGDVLAKVIEYCTKHAAAAAATINAETPAKTSKEEEEEVMMKSFDDEFILVDNHMLYGLLTAADAMRIQGLMDLACQRLADMLKGKTSEQMRQTLGITNDFTPEEEEDRGGGTQPLPLCRGGEEQPPPCQGGGAAAARLRLAKSMATATDGGKMVELISSDRERFEVEEAVARLS</sequence>
<dbReference type="GO" id="GO:0016567">
    <property type="term" value="P:protein ubiquitination"/>
    <property type="evidence" value="ECO:0007669"/>
    <property type="project" value="UniProtKB-UniPathway"/>
</dbReference>
<dbReference type="Pfam" id="PF01466">
    <property type="entry name" value="Skp1"/>
    <property type="match status" value="2"/>
</dbReference>
<evidence type="ECO:0000256" key="3">
    <source>
        <dbReference type="ARBA" id="ARBA00022786"/>
    </source>
</evidence>
<dbReference type="GO" id="GO:0006511">
    <property type="term" value="P:ubiquitin-dependent protein catabolic process"/>
    <property type="evidence" value="ECO:0007669"/>
    <property type="project" value="InterPro"/>
</dbReference>
<evidence type="ECO:0000256" key="1">
    <source>
        <dbReference type="ARBA" id="ARBA00004906"/>
    </source>
</evidence>
<dbReference type="UniPathway" id="UPA00143"/>
<dbReference type="PANTHER" id="PTHR11165">
    <property type="entry name" value="SKP1"/>
    <property type="match status" value="1"/>
</dbReference>
<dbReference type="EnsemblPlants" id="OGLUM09G03970.1">
    <property type="protein sequence ID" value="OGLUM09G03970.1"/>
    <property type="gene ID" value="OGLUM09G03970"/>
</dbReference>
<feature type="domain" description="SKP1 component POZ" evidence="6">
    <location>
        <begin position="173"/>
        <end position="233"/>
    </location>
</feature>
<dbReference type="GO" id="GO:0009867">
    <property type="term" value="P:jasmonic acid mediated signaling pathway"/>
    <property type="evidence" value="ECO:0007669"/>
    <property type="project" value="UniProtKB-ARBA"/>
</dbReference>
<feature type="domain" description="SKP1 component dimerisation" evidence="5">
    <location>
        <begin position="286"/>
        <end position="324"/>
    </location>
</feature>
<dbReference type="FunFam" id="3.30.710.10:FF:000124">
    <property type="entry name" value="Protein CBG09126"/>
    <property type="match status" value="2"/>
</dbReference>
<dbReference type="Gene3D" id="3.30.710.10">
    <property type="entry name" value="Potassium Channel Kv1.1, Chain A"/>
    <property type="match status" value="2"/>
</dbReference>